<evidence type="ECO:0000313" key="2">
    <source>
        <dbReference type="EMBL" id="RAL67645.1"/>
    </source>
</evidence>
<sequence>MASSNQKKHVVIIGAGAAGMACAGMLAQHPDKFKVTMIERMGVTGGQATSISLDKDKYGTDWMNDGVQGGSPIFKHTCELFKRYGHEAQGVKLQVAFGKGKDGFWTNCFPSPLVERFSSDIKKFGKVLKIIKWTMPILGVIPIRIMLKMFFFNKDFGDKMVYPLIALFLGTGNQTANVSCAILERLFDDKNMKLWDYDPDTLLPNLPQMLTFPNLHNFYEDWRKDLESKGVDIRLKTNVTEIIQRSEKGVVMSTRPFNPDANDRRGEHTGPISTTETFDELVMCVLADDALKILGRTATMKEKFVLGGAKFYDDITITHSDRNYFSKHYETEFSPSLCASPKSQAQKDQIAFAKGEAPGVDNEPSGYRPMYYTKSYAHDPTKIEMSFDCTNYQHQFRQDHASPTAPSPTSPTSSNPSSSTPPTAPPGPSTKSPPTRSSKRSGGINLNRTWFAGSWTLVNMHELAIVSGKAAAYRLGAEYVKFDDFAEEFFGNYMLVSHGFRYKAEEKRRKRRRVGEGREICGSLYIFNK</sequence>
<dbReference type="InterPro" id="IPR036188">
    <property type="entry name" value="FAD/NAD-bd_sf"/>
</dbReference>
<dbReference type="PROSITE" id="PS51257">
    <property type="entry name" value="PROKAR_LIPOPROTEIN"/>
    <property type="match status" value="1"/>
</dbReference>
<organism evidence="2 3">
    <name type="scientific">Monilinia fructigena</name>
    <dbReference type="NCBI Taxonomy" id="38457"/>
    <lineage>
        <taxon>Eukaryota</taxon>
        <taxon>Fungi</taxon>
        <taxon>Dikarya</taxon>
        <taxon>Ascomycota</taxon>
        <taxon>Pezizomycotina</taxon>
        <taxon>Leotiomycetes</taxon>
        <taxon>Helotiales</taxon>
        <taxon>Sclerotiniaceae</taxon>
        <taxon>Monilinia</taxon>
    </lineage>
</organism>
<gene>
    <name evidence="2" type="ORF">DID88_008394</name>
</gene>
<keyword evidence="3" id="KW-1185">Reference proteome</keyword>
<evidence type="ECO:0008006" key="4">
    <source>
        <dbReference type="Google" id="ProtNLM"/>
    </source>
</evidence>
<dbReference type="SUPFAM" id="SSF51905">
    <property type="entry name" value="FAD/NAD(P)-binding domain"/>
    <property type="match status" value="1"/>
</dbReference>
<dbReference type="AlphaFoldDB" id="A0A395J561"/>
<feature type="region of interest" description="Disordered" evidence="1">
    <location>
        <begin position="253"/>
        <end position="272"/>
    </location>
</feature>
<proteinExistence type="predicted"/>
<feature type="compositionally biased region" description="Low complexity" evidence="1">
    <location>
        <begin position="410"/>
        <end position="421"/>
    </location>
</feature>
<evidence type="ECO:0000256" key="1">
    <source>
        <dbReference type="SAM" id="MobiDB-lite"/>
    </source>
</evidence>
<dbReference type="EMBL" id="QKRW01000003">
    <property type="protein sequence ID" value="RAL67645.1"/>
    <property type="molecule type" value="Genomic_DNA"/>
</dbReference>
<feature type="region of interest" description="Disordered" evidence="1">
    <location>
        <begin position="397"/>
        <end position="443"/>
    </location>
</feature>
<evidence type="ECO:0000313" key="3">
    <source>
        <dbReference type="Proteomes" id="UP000249056"/>
    </source>
</evidence>
<reference evidence="2 3" key="1">
    <citation type="submission" date="2018-06" db="EMBL/GenBank/DDBJ databases">
        <title>Genome Sequence of the Brown Rot Fungal Pathogen Monilinia fructigena.</title>
        <authorList>
            <person name="Landi L."/>
            <person name="De Miccolis Angelini R.M."/>
            <person name="Pollastro S."/>
            <person name="Abate D."/>
            <person name="Faretra F."/>
            <person name="Romanazzi G."/>
        </authorList>
    </citation>
    <scope>NUCLEOTIDE SEQUENCE [LARGE SCALE GENOMIC DNA]</scope>
    <source>
        <strain evidence="2 3">Mfrg269</strain>
    </source>
</reference>
<dbReference type="Pfam" id="PF13450">
    <property type="entry name" value="NAD_binding_8"/>
    <property type="match status" value="1"/>
</dbReference>
<name>A0A395J561_9HELO</name>
<protein>
    <recommendedName>
        <fullName evidence="4">Amine oxidase domain-containing protein</fullName>
    </recommendedName>
</protein>
<dbReference type="PANTHER" id="PTHR42923:SF20">
    <property type="entry name" value="FLAVIN-CONTAINING AMINE OXIDASEDEHYDROGENASE"/>
    <property type="match status" value="1"/>
</dbReference>
<comment type="caution">
    <text evidence="2">The sequence shown here is derived from an EMBL/GenBank/DDBJ whole genome shotgun (WGS) entry which is preliminary data.</text>
</comment>
<dbReference type="InterPro" id="IPR050464">
    <property type="entry name" value="Zeta_carotene_desat/Oxidored"/>
</dbReference>
<accession>A0A395J561</accession>
<dbReference type="GO" id="GO:0016491">
    <property type="term" value="F:oxidoreductase activity"/>
    <property type="evidence" value="ECO:0007669"/>
    <property type="project" value="TreeGrafter"/>
</dbReference>
<dbReference type="Gene3D" id="3.50.50.60">
    <property type="entry name" value="FAD/NAD(P)-binding domain"/>
    <property type="match status" value="1"/>
</dbReference>
<dbReference type="Proteomes" id="UP000249056">
    <property type="component" value="Unassembled WGS sequence"/>
</dbReference>
<dbReference type="PANTHER" id="PTHR42923">
    <property type="entry name" value="PROTOPORPHYRINOGEN OXIDASE"/>
    <property type="match status" value="1"/>
</dbReference>
<feature type="compositionally biased region" description="Low complexity" evidence="1">
    <location>
        <begin position="429"/>
        <end position="442"/>
    </location>
</feature>
<dbReference type="OrthoDB" id="2019015at2759"/>